<comment type="caution">
    <text evidence="7">The sequence shown here is derived from an EMBL/GenBank/DDBJ whole genome shotgun (WGS) entry which is preliminary data.</text>
</comment>
<evidence type="ECO:0000256" key="4">
    <source>
        <dbReference type="ARBA" id="ARBA00022989"/>
    </source>
</evidence>
<feature type="transmembrane region" description="Helical" evidence="6">
    <location>
        <begin position="32"/>
        <end position="53"/>
    </location>
</feature>
<evidence type="ECO:0000256" key="1">
    <source>
        <dbReference type="ARBA" id="ARBA00004141"/>
    </source>
</evidence>
<dbReference type="EMBL" id="JANSLD010000026">
    <property type="protein sequence ID" value="MCY1583142.1"/>
    <property type="molecule type" value="Genomic_DNA"/>
</dbReference>
<comment type="similarity">
    <text evidence="2 6">Belongs to the 4-toluene sulfonate uptake permease (TSUP) (TC 2.A.102) family.</text>
</comment>
<gene>
    <name evidence="7" type="ORF">NW133_06325</name>
</gene>
<evidence type="ECO:0000313" key="8">
    <source>
        <dbReference type="Proteomes" id="UP001072952"/>
    </source>
</evidence>
<feature type="transmembrane region" description="Helical" evidence="6">
    <location>
        <begin position="204"/>
        <end position="227"/>
    </location>
</feature>
<evidence type="ECO:0000256" key="2">
    <source>
        <dbReference type="ARBA" id="ARBA00009142"/>
    </source>
</evidence>
<dbReference type="Proteomes" id="UP001072952">
    <property type="component" value="Unassembled WGS sequence"/>
</dbReference>
<protein>
    <recommendedName>
        <fullName evidence="6">Probable membrane transporter protein</fullName>
    </recommendedName>
</protein>
<proteinExistence type="inferred from homology"/>
<evidence type="ECO:0000256" key="6">
    <source>
        <dbReference type="RuleBase" id="RU363041"/>
    </source>
</evidence>
<feature type="transmembrane region" description="Helical" evidence="6">
    <location>
        <begin position="99"/>
        <end position="120"/>
    </location>
</feature>
<accession>A0ABT4BKE3</accession>
<feature type="transmembrane region" description="Helical" evidence="6">
    <location>
        <begin position="74"/>
        <end position="93"/>
    </location>
</feature>
<feature type="transmembrane region" description="Helical" evidence="6">
    <location>
        <begin position="261"/>
        <end position="281"/>
    </location>
</feature>
<reference evidence="7" key="1">
    <citation type="journal article" date="2022" name="Int. J. Mol. Sci.">
        <title>Phenotypic and Genotypic Virulence Characterisation of Staphylococcus pettenkoferi Strains Isolated from Human Bloodstream and Diabetic Foot Infections.</title>
        <authorList>
            <person name="Magnan C."/>
            <person name="Ahmad-Mansour N."/>
            <person name="Pouget C."/>
            <person name="Morsli M."/>
            <person name="Huc-Brandt S."/>
            <person name="Pantel A."/>
            <person name="Dunyach-Remy C."/>
            <person name="Sotto A."/>
            <person name="Molle V."/>
            <person name="Lavigne J.-P."/>
        </authorList>
    </citation>
    <scope>NUCLEOTIDE SEQUENCE</scope>
    <source>
        <strain evidence="7">NSP012P</strain>
    </source>
</reference>
<comment type="subcellular location">
    <subcellularLocation>
        <location evidence="6">Cell membrane</location>
        <topology evidence="6">Multi-pass membrane protein</topology>
    </subcellularLocation>
    <subcellularLocation>
        <location evidence="1">Membrane</location>
        <topology evidence="1">Multi-pass membrane protein</topology>
    </subcellularLocation>
</comment>
<keyword evidence="4 6" id="KW-1133">Transmembrane helix</keyword>
<name>A0ABT4BKE3_9STAP</name>
<dbReference type="PANTHER" id="PTHR43701">
    <property type="entry name" value="MEMBRANE TRANSPORTER PROTEIN MJ0441-RELATED"/>
    <property type="match status" value="1"/>
</dbReference>
<reference evidence="7" key="2">
    <citation type="submission" date="2022-08" db="EMBL/GenBank/DDBJ databases">
        <authorList>
            <person name="Magnan C."/>
        </authorList>
    </citation>
    <scope>NUCLEOTIDE SEQUENCE</scope>
    <source>
        <strain evidence="7">NSP012P</strain>
    </source>
</reference>
<keyword evidence="6" id="KW-1003">Cell membrane</keyword>
<feature type="transmembrane region" description="Helical" evidence="6">
    <location>
        <begin position="234"/>
        <end position="255"/>
    </location>
</feature>
<dbReference type="InterPro" id="IPR002781">
    <property type="entry name" value="TM_pro_TauE-like"/>
</dbReference>
<organism evidence="7 8">
    <name type="scientific">Staphylococcus pettenkoferi</name>
    <dbReference type="NCBI Taxonomy" id="170573"/>
    <lineage>
        <taxon>Bacteria</taxon>
        <taxon>Bacillati</taxon>
        <taxon>Bacillota</taxon>
        <taxon>Bacilli</taxon>
        <taxon>Bacillales</taxon>
        <taxon>Staphylococcaceae</taxon>
        <taxon>Staphylococcus</taxon>
    </lineage>
</organism>
<sequence length="298" mass="31750">MRKLLIFALAGFVAQLIDGSLGMGFGASSSSILLTFGITPAIVSATVHFSEIATTAASGTSHLKFKNVHKPTMIKLAVPGAIAAFLGAAFLTHIKGDNIKPFIATFLLLMGFYILYQFLFKRNHPSEGHKVGKINSFLIIPQGLIAGILDSIGGGGWGPVNTPLLLSSKKLEPRYAIGTVSASEFFVTISASLSFIIFLGVSQINWGLVIALSVGGMIAAPISAFLVRLLPVNVLAVCVGGLIIFTNSNALLQYLVSNAALANTIKGIIVFLFVILILYVVNRNRSFKRTKNKKKVEV</sequence>
<keyword evidence="5 6" id="KW-0472">Membrane</keyword>
<feature type="transmembrane region" description="Helical" evidence="6">
    <location>
        <begin position="175"/>
        <end position="198"/>
    </location>
</feature>
<dbReference type="RefSeq" id="WP_145458936.1">
    <property type="nucleotide sequence ID" value="NZ_JANSKN010000037.1"/>
</dbReference>
<dbReference type="Pfam" id="PF01925">
    <property type="entry name" value="TauE"/>
    <property type="match status" value="1"/>
</dbReference>
<evidence type="ECO:0000256" key="5">
    <source>
        <dbReference type="ARBA" id="ARBA00023136"/>
    </source>
</evidence>
<dbReference type="PANTHER" id="PTHR43701:SF12">
    <property type="entry name" value="MEMBRANE TRANSPORTER PROTEIN YTNM-RELATED"/>
    <property type="match status" value="1"/>
</dbReference>
<keyword evidence="8" id="KW-1185">Reference proteome</keyword>
<evidence type="ECO:0000256" key="3">
    <source>
        <dbReference type="ARBA" id="ARBA00022692"/>
    </source>
</evidence>
<dbReference type="InterPro" id="IPR051598">
    <property type="entry name" value="TSUP/Inactive_protease-like"/>
</dbReference>
<evidence type="ECO:0000313" key="7">
    <source>
        <dbReference type="EMBL" id="MCY1583142.1"/>
    </source>
</evidence>
<keyword evidence="3 6" id="KW-0812">Transmembrane</keyword>